<evidence type="ECO:0000313" key="2">
    <source>
        <dbReference type="EMBL" id="KAK4669195.1"/>
    </source>
</evidence>
<proteinExistence type="predicted"/>
<sequence>MDVILYLAGFRTRRHRRQQPHSDAHRADSMRRRLPTNNRTEPAIQLVAANNEETNHTIEEARDVDLPDTPNAGVPEANSSTSLEMKLNDLIELVTSLTTSTVTRPENIGFAQSPTGLVINTSTAERAINEHQPTDGFVEATAAPQQVNNPNTPGQIPPVAGQGSSLEEQMNSLAVIVTFLVLMLAERAQAPVPPEAPAAGPVEASAQEKTMPPCSQDRTETAQTTPQADKTSTDSASTSTKSTQLPSTLNESRRASTEPPLQATKIKLPMSDQHQQSKKKHNTAPVFILLGLTDLLVYFSSVRVLVECLVFPVILFALYLCFGKSACFCSWTWRPRIRKEQVKAAWAQLTGGGVGVGLGTGNEERKARGVSVLPKWPLRMCPTIPIMRERCLRFSDIYHRNHLAFVGRIRYKLPEKRSEWNAFWSSATYWCRKSRVELILAHPPITTTEVKNPESRKFTITQIIQFNEHTEGQTVFEGVIISANGKRNEVIAKVHDGAYYSLDERFGNSCDTACPDVMTKADLHYYTESSRI</sequence>
<reference evidence="2 3" key="1">
    <citation type="journal article" date="2023" name="bioRxiv">
        <title>High-quality genome assemblies of four members of thePodospora anserinaspecies complex.</title>
        <authorList>
            <person name="Ament-Velasquez S.L."/>
            <person name="Vogan A.A."/>
            <person name="Wallerman O."/>
            <person name="Hartmann F."/>
            <person name="Gautier V."/>
            <person name="Silar P."/>
            <person name="Giraud T."/>
            <person name="Johannesson H."/>
        </authorList>
    </citation>
    <scope>NUCLEOTIDE SEQUENCE [LARGE SCALE GENOMIC DNA]</scope>
    <source>
        <strain evidence="2 3">CBS 411.78</strain>
    </source>
</reference>
<protein>
    <submittedName>
        <fullName evidence="2">Uncharacterized protein</fullName>
    </submittedName>
</protein>
<dbReference type="Proteomes" id="UP001326199">
    <property type="component" value="Unassembled WGS sequence"/>
</dbReference>
<feature type="compositionally biased region" description="Basic and acidic residues" evidence="1">
    <location>
        <begin position="20"/>
        <end position="31"/>
    </location>
</feature>
<feature type="region of interest" description="Disordered" evidence="1">
    <location>
        <begin position="64"/>
        <end position="83"/>
    </location>
</feature>
<accession>A0ABR0HMM7</accession>
<feature type="region of interest" description="Disordered" evidence="1">
    <location>
        <begin position="14"/>
        <end position="38"/>
    </location>
</feature>
<gene>
    <name evidence="2" type="ORF">QC763_200845</name>
</gene>
<feature type="region of interest" description="Disordered" evidence="1">
    <location>
        <begin position="192"/>
        <end position="264"/>
    </location>
</feature>
<feature type="compositionally biased region" description="Low complexity" evidence="1">
    <location>
        <begin position="228"/>
        <end position="243"/>
    </location>
</feature>
<keyword evidence="3" id="KW-1185">Reference proteome</keyword>
<evidence type="ECO:0000256" key="1">
    <source>
        <dbReference type="SAM" id="MobiDB-lite"/>
    </source>
</evidence>
<dbReference type="EMBL" id="JAFFHB010000002">
    <property type="protein sequence ID" value="KAK4669195.1"/>
    <property type="molecule type" value="Genomic_DNA"/>
</dbReference>
<evidence type="ECO:0000313" key="3">
    <source>
        <dbReference type="Proteomes" id="UP001326199"/>
    </source>
</evidence>
<dbReference type="GeneID" id="87929462"/>
<dbReference type="RefSeq" id="XP_062767866.1">
    <property type="nucleotide sequence ID" value="XM_062909119.1"/>
</dbReference>
<organism evidence="2 3">
    <name type="scientific">Podospora pseudopauciseta</name>
    <dbReference type="NCBI Taxonomy" id="2093780"/>
    <lineage>
        <taxon>Eukaryota</taxon>
        <taxon>Fungi</taxon>
        <taxon>Dikarya</taxon>
        <taxon>Ascomycota</taxon>
        <taxon>Pezizomycotina</taxon>
        <taxon>Sordariomycetes</taxon>
        <taxon>Sordariomycetidae</taxon>
        <taxon>Sordariales</taxon>
        <taxon>Podosporaceae</taxon>
        <taxon>Podospora</taxon>
    </lineage>
</organism>
<name>A0ABR0HMM7_9PEZI</name>
<comment type="caution">
    <text evidence="2">The sequence shown here is derived from an EMBL/GenBank/DDBJ whole genome shotgun (WGS) entry which is preliminary data.</text>
</comment>